<dbReference type="PANTHER" id="PTHR38048:SF1">
    <property type="entry name" value="HEMERYTHRIN-LIKE DOMAIN-CONTAINING PROTEIN"/>
    <property type="match status" value="1"/>
</dbReference>
<keyword evidence="3" id="KW-1185">Reference proteome</keyword>
<protein>
    <recommendedName>
        <fullName evidence="1">Hemerythrin-like domain-containing protein</fullName>
    </recommendedName>
</protein>
<evidence type="ECO:0000313" key="2">
    <source>
        <dbReference type="EMBL" id="TBU56836.1"/>
    </source>
</evidence>
<dbReference type="InterPro" id="IPR012312">
    <property type="entry name" value="Hemerythrin-like"/>
</dbReference>
<sequence>MSNVHEEARWNRLSEVMSYYHNHFKHEFNSLYDLADGSYTKRDMSLPMYLRVAIQLCQGLTVHHTIEERRFFPILAKRMEAFRDDEVHLKSHQAIHHGVEALQKLVRKWQDEPSTYDPKAMRDCLDSWREVLFNHLDQEVKDLSGENMKKYWTLEELEQLQV</sequence>
<gene>
    <name evidence="2" type="ORF">BD310DRAFT_930619</name>
</gene>
<organism evidence="2 3">
    <name type="scientific">Dichomitus squalens</name>
    <dbReference type="NCBI Taxonomy" id="114155"/>
    <lineage>
        <taxon>Eukaryota</taxon>
        <taxon>Fungi</taxon>
        <taxon>Dikarya</taxon>
        <taxon>Basidiomycota</taxon>
        <taxon>Agaricomycotina</taxon>
        <taxon>Agaricomycetes</taxon>
        <taxon>Polyporales</taxon>
        <taxon>Polyporaceae</taxon>
        <taxon>Dichomitus</taxon>
    </lineage>
</organism>
<dbReference type="CDD" id="cd12108">
    <property type="entry name" value="Hr-like"/>
    <property type="match status" value="1"/>
</dbReference>
<dbReference type="EMBL" id="ML145145">
    <property type="protein sequence ID" value="TBU56836.1"/>
    <property type="molecule type" value="Genomic_DNA"/>
</dbReference>
<dbReference type="InterPro" id="IPR053206">
    <property type="entry name" value="Dimeric_xanthone_biosynth"/>
</dbReference>
<dbReference type="AlphaFoldDB" id="A0A4Q9PR47"/>
<evidence type="ECO:0000259" key="1">
    <source>
        <dbReference type="Pfam" id="PF01814"/>
    </source>
</evidence>
<proteinExistence type="predicted"/>
<evidence type="ECO:0000313" key="3">
    <source>
        <dbReference type="Proteomes" id="UP000292082"/>
    </source>
</evidence>
<dbReference type="Gene3D" id="1.20.120.520">
    <property type="entry name" value="nmb1532 protein domain like"/>
    <property type="match status" value="1"/>
</dbReference>
<dbReference type="Pfam" id="PF01814">
    <property type="entry name" value="Hemerythrin"/>
    <property type="match status" value="1"/>
</dbReference>
<accession>A0A4Q9PR47</accession>
<feature type="domain" description="Hemerythrin-like" evidence="1">
    <location>
        <begin position="15"/>
        <end position="140"/>
    </location>
</feature>
<dbReference type="PANTHER" id="PTHR38048">
    <property type="entry name" value="EXPRESSED PROTEIN"/>
    <property type="match status" value="1"/>
</dbReference>
<reference evidence="2 3" key="1">
    <citation type="submission" date="2019-01" db="EMBL/GenBank/DDBJ databases">
        <title>Draft genome sequences of three monokaryotic isolates of the white-rot basidiomycete fungus Dichomitus squalens.</title>
        <authorList>
            <consortium name="DOE Joint Genome Institute"/>
            <person name="Lopez S.C."/>
            <person name="Andreopoulos B."/>
            <person name="Pangilinan J."/>
            <person name="Lipzen A."/>
            <person name="Riley R."/>
            <person name="Ahrendt S."/>
            <person name="Ng V."/>
            <person name="Barry K."/>
            <person name="Daum C."/>
            <person name="Grigoriev I.V."/>
            <person name="Hilden K.S."/>
            <person name="Makela M.R."/>
            <person name="de Vries R.P."/>
        </authorList>
    </citation>
    <scope>NUCLEOTIDE SEQUENCE [LARGE SCALE GENOMIC DNA]</scope>
    <source>
        <strain evidence="2 3">CBS 464.89</strain>
    </source>
</reference>
<dbReference type="Proteomes" id="UP000292082">
    <property type="component" value="Unassembled WGS sequence"/>
</dbReference>
<name>A0A4Q9PR47_9APHY</name>